<dbReference type="PANTHER" id="PTHR36039:SF2">
    <property type="entry name" value="RNA LIGASE_CYCLIC NUCLEOTIDE PHOSPHODIESTERASE FAMILY PROTEIN"/>
    <property type="match status" value="1"/>
</dbReference>
<dbReference type="InterPro" id="IPR009097">
    <property type="entry name" value="Cyclic_Pdiesterase"/>
</dbReference>
<comment type="caution">
    <text evidence="1">The sequence shown here is derived from an EMBL/GenBank/DDBJ whole genome shotgun (WGS) entry which is preliminary data.</text>
</comment>
<dbReference type="SUPFAM" id="SSF55144">
    <property type="entry name" value="LigT-like"/>
    <property type="match status" value="1"/>
</dbReference>
<keyword evidence="2" id="KW-1185">Reference proteome</keyword>
<dbReference type="EMBL" id="BONQ01000069">
    <property type="protein sequence ID" value="GIG46320.1"/>
    <property type="molecule type" value="Genomic_DNA"/>
</dbReference>
<accession>A0A919PK75</accession>
<sequence length="171" mass="19243">MVAALEMHLDERATRRIRVLWDLLEELGVQTLRTPHDGKHRPHVSLIGARALDPDAVEAALKPVRVATPLRLNFQFAGVFIGRVVFLGLAPTPDLMRHQADVWRHLTGAGIESLPLYDPGEWVPHCTVSMRVPRPILTEALRRCLEVLPIEATVTRAAVVDYARDIYRELP</sequence>
<dbReference type="AlphaFoldDB" id="A0A919PK75"/>
<dbReference type="Gene3D" id="3.90.1140.10">
    <property type="entry name" value="Cyclic phosphodiesterase"/>
    <property type="match status" value="1"/>
</dbReference>
<dbReference type="Proteomes" id="UP000660611">
    <property type="component" value="Unassembled WGS sequence"/>
</dbReference>
<keyword evidence="1" id="KW-0436">Ligase</keyword>
<dbReference type="PANTHER" id="PTHR36039">
    <property type="match status" value="1"/>
</dbReference>
<gene>
    <name evidence="1" type="ORF">Dsi01nite_043610</name>
</gene>
<protein>
    <submittedName>
        <fullName evidence="1">2'-5' RNA ligase</fullName>
    </submittedName>
</protein>
<dbReference type="GO" id="GO:0016874">
    <property type="term" value="F:ligase activity"/>
    <property type="evidence" value="ECO:0007669"/>
    <property type="project" value="UniProtKB-KW"/>
</dbReference>
<dbReference type="Pfam" id="PF13563">
    <property type="entry name" value="2_5_RNA_ligase2"/>
    <property type="match status" value="1"/>
</dbReference>
<organism evidence="1 2">
    <name type="scientific">Dactylosporangium siamense</name>
    <dbReference type="NCBI Taxonomy" id="685454"/>
    <lineage>
        <taxon>Bacteria</taxon>
        <taxon>Bacillati</taxon>
        <taxon>Actinomycetota</taxon>
        <taxon>Actinomycetes</taxon>
        <taxon>Micromonosporales</taxon>
        <taxon>Micromonosporaceae</taxon>
        <taxon>Dactylosporangium</taxon>
    </lineage>
</organism>
<dbReference type="RefSeq" id="WP_203848097.1">
    <property type="nucleotide sequence ID" value="NZ_BAAAVW010000013.1"/>
</dbReference>
<evidence type="ECO:0000313" key="2">
    <source>
        <dbReference type="Proteomes" id="UP000660611"/>
    </source>
</evidence>
<proteinExistence type="predicted"/>
<reference evidence="1" key="1">
    <citation type="submission" date="2021-01" db="EMBL/GenBank/DDBJ databases">
        <title>Whole genome shotgun sequence of Dactylosporangium siamense NBRC 106093.</title>
        <authorList>
            <person name="Komaki H."/>
            <person name="Tamura T."/>
        </authorList>
    </citation>
    <scope>NUCLEOTIDE SEQUENCE</scope>
    <source>
        <strain evidence="1">NBRC 106093</strain>
    </source>
</reference>
<name>A0A919PK75_9ACTN</name>
<evidence type="ECO:0000313" key="1">
    <source>
        <dbReference type="EMBL" id="GIG46320.1"/>
    </source>
</evidence>